<dbReference type="EMBL" id="JABRWM010000006">
    <property type="protein sequence ID" value="NRF20403.1"/>
    <property type="molecule type" value="Genomic_DNA"/>
</dbReference>
<dbReference type="InterPro" id="IPR010985">
    <property type="entry name" value="Ribbon_hlx_hlx"/>
</dbReference>
<feature type="region of interest" description="Disordered" evidence="1">
    <location>
        <begin position="210"/>
        <end position="236"/>
    </location>
</feature>
<evidence type="ECO:0000259" key="2">
    <source>
        <dbReference type="Pfam" id="PF03869"/>
    </source>
</evidence>
<comment type="caution">
    <text evidence="3">The sequence shown here is derived from an EMBL/GenBank/DDBJ whole genome shotgun (WGS) entry which is preliminary data.</text>
</comment>
<evidence type="ECO:0000256" key="1">
    <source>
        <dbReference type="SAM" id="MobiDB-lite"/>
    </source>
</evidence>
<organism evidence="3 4">
    <name type="scientific">Agrobacterium pusense</name>
    <dbReference type="NCBI Taxonomy" id="648995"/>
    <lineage>
        <taxon>Bacteria</taxon>
        <taxon>Pseudomonadati</taxon>
        <taxon>Pseudomonadota</taxon>
        <taxon>Alphaproteobacteria</taxon>
        <taxon>Hyphomicrobiales</taxon>
        <taxon>Rhizobiaceae</taxon>
        <taxon>Rhizobium/Agrobacterium group</taxon>
        <taxon>Agrobacterium</taxon>
    </lineage>
</organism>
<keyword evidence="3" id="KW-0238">DNA-binding</keyword>
<dbReference type="InterPro" id="IPR005569">
    <property type="entry name" value="Arc_DNA-bd_dom"/>
</dbReference>
<dbReference type="InterPro" id="IPR013321">
    <property type="entry name" value="Arc_rbn_hlx_hlx"/>
</dbReference>
<sequence length="236" mass="26972">MAKAGRGADQYMLRFPDGLRDRIKAYAERRGTSINSEIVRVLEREFPQQWSVDDRLEELARMLEVLSAGTSDPRIEDFVTKFEETVNGIVSGRVTGVDAETRESVKELWRSYKMRASEEAHEAEKDGDYTEEELEAYELTGNFEKYAVPPPKSPNPMQDSFYLMDIVPRGPLSEIAEKLSLGDTEGAAEIMRRIPKDEIKKRLEFHSLSVFEQEKRRGDPASGAPSENYDPFKVRE</sequence>
<evidence type="ECO:0000313" key="4">
    <source>
        <dbReference type="Proteomes" id="UP001155820"/>
    </source>
</evidence>
<dbReference type="AlphaFoldDB" id="A0AA44EL62"/>
<dbReference type="Pfam" id="PF03869">
    <property type="entry name" value="Arc"/>
    <property type="match status" value="1"/>
</dbReference>
<dbReference type="GO" id="GO:0003677">
    <property type="term" value="F:DNA binding"/>
    <property type="evidence" value="ECO:0007669"/>
    <property type="project" value="UniProtKB-KW"/>
</dbReference>
<dbReference type="Gene3D" id="1.10.1220.10">
    <property type="entry name" value="Met repressor-like"/>
    <property type="match status" value="1"/>
</dbReference>
<keyword evidence="4" id="KW-1185">Reference proteome</keyword>
<dbReference type="RefSeq" id="WP_172873512.1">
    <property type="nucleotide sequence ID" value="NZ_JABRWL010000005.1"/>
</dbReference>
<proteinExistence type="predicted"/>
<dbReference type="SUPFAM" id="SSF47598">
    <property type="entry name" value="Ribbon-helix-helix"/>
    <property type="match status" value="1"/>
</dbReference>
<feature type="domain" description="Arc-like DNA binding" evidence="2">
    <location>
        <begin position="6"/>
        <end position="48"/>
    </location>
</feature>
<reference evidence="3" key="1">
    <citation type="submission" date="2019-07" db="EMBL/GenBank/DDBJ databases">
        <title>FDA dAtabase for Regulatory Grade micrObial Sequences (FDA-ARGOS): Supporting development and validation of Infectious Disease Dx tests.</title>
        <authorList>
            <person name="Bachman M."/>
            <person name="Young C."/>
            <person name="Tallon L."/>
            <person name="Sadzewicz L."/>
            <person name="Vavikolanu K."/>
            <person name="Mehta A."/>
            <person name="Aluvathingal J."/>
            <person name="Nadendla S."/>
            <person name="Nandy P."/>
            <person name="Geyer C."/>
            <person name="Yan Y."/>
            <person name="Sichtig H."/>
        </authorList>
    </citation>
    <scope>NUCLEOTIDE SEQUENCE</scope>
    <source>
        <strain evidence="3">FDAARGOS_618</strain>
    </source>
</reference>
<accession>A0AA44EL62</accession>
<protein>
    <submittedName>
        <fullName evidence="3">Arc family DNA-binding protein</fullName>
    </submittedName>
</protein>
<evidence type="ECO:0000313" key="3">
    <source>
        <dbReference type="EMBL" id="NRF20403.1"/>
    </source>
</evidence>
<name>A0AA44EL62_9HYPH</name>
<dbReference type="Proteomes" id="UP001155820">
    <property type="component" value="Unassembled WGS sequence"/>
</dbReference>
<gene>
    <name evidence="3" type="ORF">FOB26_15170</name>
</gene>
<dbReference type="GO" id="GO:0006355">
    <property type="term" value="P:regulation of DNA-templated transcription"/>
    <property type="evidence" value="ECO:0007669"/>
    <property type="project" value="InterPro"/>
</dbReference>